<keyword evidence="6" id="KW-0520">NAD</keyword>
<dbReference type="CDD" id="cd05246">
    <property type="entry name" value="dTDP_GD_SDR_e"/>
    <property type="match status" value="1"/>
</dbReference>
<proteinExistence type="inferred from homology"/>
<dbReference type="EC" id="4.2.1.46" evidence="4 8"/>
<comment type="cofactor">
    <cofactor evidence="2 8">
        <name>NAD(+)</name>
        <dbReference type="ChEBI" id="CHEBI:57540"/>
    </cofactor>
</comment>
<dbReference type="GO" id="GO:0008460">
    <property type="term" value="F:dTDP-glucose 4,6-dehydratase activity"/>
    <property type="evidence" value="ECO:0007669"/>
    <property type="project" value="UniProtKB-EC"/>
</dbReference>
<evidence type="ECO:0000256" key="4">
    <source>
        <dbReference type="ARBA" id="ARBA00011990"/>
    </source>
</evidence>
<dbReference type="PANTHER" id="PTHR43000">
    <property type="entry name" value="DTDP-D-GLUCOSE 4,6-DEHYDRATASE-RELATED"/>
    <property type="match status" value="1"/>
</dbReference>
<evidence type="ECO:0000256" key="1">
    <source>
        <dbReference type="ARBA" id="ARBA00001539"/>
    </source>
</evidence>
<evidence type="ECO:0000313" key="10">
    <source>
        <dbReference type="EMBL" id="EGD49384.1"/>
    </source>
</evidence>
<evidence type="ECO:0000259" key="9">
    <source>
        <dbReference type="Pfam" id="PF16363"/>
    </source>
</evidence>
<dbReference type="InterPro" id="IPR016040">
    <property type="entry name" value="NAD(P)-bd_dom"/>
</dbReference>
<sequence>MKTYLITGGAGFIGSNYIRYMLKNHKDIFIINVDKLTYAGNTDNLTGALINDANYKFYCCDICDKDKIEEIFRTHKIDYVVNFAAESHVDRSMTNTKEFIETNITGTVNLMNVARKAWEIRDNEYIDGVRFLHISTDEVYGSCTECCTEESPLNPHNPYSCSKAAAEFYVKCYWDAYRFPVNITRSSNNYGPNQYPEKLIPLMIHNTMENLKLPVYGDGMQMRDWIYVEDNCSAIDLVLHEGQPGEVYNIATEKKYHNRFVVDKILTYIKGEVREDMIRHVQDRKASDLCYSINTRKIREKLGWSPSVDFDKGLDKTIEWYLDNRNWIHKSLLGGEKVRP</sequence>
<dbReference type="Pfam" id="PF16363">
    <property type="entry name" value="GDP_Man_Dehyd"/>
    <property type="match status" value="1"/>
</dbReference>
<dbReference type="STRING" id="588581.Cpap_3817"/>
<feature type="domain" description="NAD(P)-binding" evidence="9">
    <location>
        <begin position="5"/>
        <end position="316"/>
    </location>
</feature>
<evidence type="ECO:0000256" key="8">
    <source>
        <dbReference type="RuleBase" id="RU004473"/>
    </source>
</evidence>
<dbReference type="Gene3D" id="3.40.50.720">
    <property type="entry name" value="NAD(P)-binding Rossmann-like Domain"/>
    <property type="match status" value="1"/>
</dbReference>
<evidence type="ECO:0000256" key="3">
    <source>
        <dbReference type="ARBA" id="ARBA00008178"/>
    </source>
</evidence>
<evidence type="ECO:0000256" key="5">
    <source>
        <dbReference type="ARBA" id="ARBA00016977"/>
    </source>
</evidence>
<evidence type="ECO:0000256" key="7">
    <source>
        <dbReference type="ARBA" id="ARBA00023239"/>
    </source>
</evidence>
<dbReference type="InterPro" id="IPR036291">
    <property type="entry name" value="NAD(P)-bd_dom_sf"/>
</dbReference>
<comment type="caution">
    <text evidence="10">The sequence shown here is derived from an EMBL/GenBank/DDBJ whole genome shotgun (WGS) entry which is preliminary data.</text>
</comment>
<dbReference type="EMBL" id="ACXX02000001">
    <property type="protein sequence ID" value="EGD49384.1"/>
    <property type="molecule type" value="Genomic_DNA"/>
</dbReference>
<comment type="catalytic activity">
    <reaction evidence="1 8">
        <text>dTDP-alpha-D-glucose = dTDP-4-dehydro-6-deoxy-alpha-D-glucose + H2O</text>
        <dbReference type="Rhea" id="RHEA:17221"/>
        <dbReference type="ChEBI" id="CHEBI:15377"/>
        <dbReference type="ChEBI" id="CHEBI:57477"/>
        <dbReference type="ChEBI" id="CHEBI:57649"/>
        <dbReference type="EC" id="4.2.1.46"/>
    </reaction>
</comment>
<dbReference type="FunFam" id="3.40.50.720:FF:000304">
    <property type="entry name" value="UDP-glucose 4,6-dehydratase"/>
    <property type="match status" value="1"/>
</dbReference>
<dbReference type="Gene3D" id="3.90.25.10">
    <property type="entry name" value="UDP-galactose 4-epimerase, domain 1"/>
    <property type="match status" value="1"/>
</dbReference>
<dbReference type="RefSeq" id="WP_004616048.1">
    <property type="nucleotide sequence ID" value="NZ_ACXX02000001.1"/>
</dbReference>
<accession>F1T7D6</accession>
<protein>
    <recommendedName>
        <fullName evidence="5 8">dTDP-glucose 4,6-dehydratase</fullName>
        <ecNumber evidence="4 8">4.2.1.46</ecNumber>
    </recommendedName>
</protein>
<dbReference type="Proteomes" id="UP000003860">
    <property type="component" value="Unassembled WGS sequence"/>
</dbReference>
<keyword evidence="11" id="KW-1185">Reference proteome</keyword>
<dbReference type="eggNOG" id="COG1088">
    <property type="taxonomic scope" value="Bacteria"/>
</dbReference>
<evidence type="ECO:0000256" key="6">
    <source>
        <dbReference type="ARBA" id="ARBA00023027"/>
    </source>
</evidence>
<evidence type="ECO:0000256" key="2">
    <source>
        <dbReference type="ARBA" id="ARBA00001911"/>
    </source>
</evidence>
<reference evidence="10" key="2">
    <citation type="submission" date="2011-01" db="EMBL/GenBank/DDBJ databases">
        <title>The Non-contiguous Finished genome of Clostridium papyrosolvens.</title>
        <authorList>
            <person name="Lucas S."/>
            <person name="Copeland A."/>
            <person name="Lapidus A."/>
            <person name="Cheng J.-F."/>
            <person name="Goodwin L."/>
            <person name="Pitluck S."/>
            <person name="Misra M."/>
            <person name="Chertkov O."/>
            <person name="Detter J.C."/>
            <person name="Han C."/>
            <person name="Tapia R."/>
            <person name="Land M."/>
            <person name="Hauser L."/>
            <person name="Kyrpides N."/>
            <person name="Ivanova N."/>
            <person name="Pagani I."/>
            <person name="Mouttaki H."/>
            <person name="He Z."/>
            <person name="Zhou J."/>
            <person name="Hemme C.L."/>
            <person name="Woyke T."/>
        </authorList>
    </citation>
    <scope>NUCLEOTIDE SEQUENCE [LARGE SCALE GENOMIC DNA]</scope>
    <source>
        <strain evidence="10">DSM 2782</strain>
    </source>
</reference>
<name>F1T7D6_9FIRM</name>
<dbReference type="OrthoDB" id="9811743at2"/>
<organism evidence="10 11">
    <name type="scientific">Ruminiclostridium papyrosolvens DSM 2782</name>
    <dbReference type="NCBI Taxonomy" id="588581"/>
    <lineage>
        <taxon>Bacteria</taxon>
        <taxon>Bacillati</taxon>
        <taxon>Bacillota</taxon>
        <taxon>Clostridia</taxon>
        <taxon>Eubacteriales</taxon>
        <taxon>Oscillospiraceae</taxon>
        <taxon>Ruminiclostridium</taxon>
    </lineage>
</organism>
<comment type="similarity">
    <text evidence="3 8">Belongs to the NAD(P)-dependent epimerase/dehydratase family. dTDP-glucose dehydratase subfamily.</text>
</comment>
<dbReference type="SUPFAM" id="SSF51735">
    <property type="entry name" value="NAD(P)-binding Rossmann-fold domains"/>
    <property type="match status" value="1"/>
</dbReference>
<evidence type="ECO:0000313" key="11">
    <source>
        <dbReference type="Proteomes" id="UP000003860"/>
    </source>
</evidence>
<keyword evidence="7 8" id="KW-0456">Lyase</keyword>
<dbReference type="InterPro" id="IPR005888">
    <property type="entry name" value="dTDP_Gluc_deHydtase"/>
</dbReference>
<dbReference type="NCBIfam" id="TIGR01181">
    <property type="entry name" value="dTDP_gluc_dehyt"/>
    <property type="match status" value="1"/>
</dbReference>
<reference evidence="10" key="1">
    <citation type="submission" date="2009-07" db="EMBL/GenBank/DDBJ databases">
        <authorList>
            <consortium name="US DOE Joint Genome Institute (JGI-PGF)"/>
            <person name="Lucas S."/>
            <person name="Copeland A."/>
            <person name="Lapidus A."/>
            <person name="Glavina del Rio T."/>
            <person name="Tice H."/>
            <person name="Bruce D."/>
            <person name="Goodwin L."/>
            <person name="Pitluck S."/>
            <person name="Larimer F."/>
            <person name="Land M.L."/>
            <person name="Mouttaki H."/>
            <person name="He Z."/>
            <person name="Zhou J."/>
            <person name="Hemme C.L."/>
        </authorList>
    </citation>
    <scope>NUCLEOTIDE SEQUENCE [LARGE SCALE GENOMIC DNA]</scope>
    <source>
        <strain evidence="10">DSM 2782</strain>
    </source>
</reference>
<dbReference type="AlphaFoldDB" id="F1T7D6"/>
<dbReference type="GO" id="GO:0009225">
    <property type="term" value="P:nucleotide-sugar metabolic process"/>
    <property type="evidence" value="ECO:0007669"/>
    <property type="project" value="InterPro"/>
</dbReference>
<gene>
    <name evidence="10" type="ORF">Cpap_3817</name>
</gene>